<organism evidence="2 3">
    <name type="scientific">Prunus yedoensis var. nudiflora</name>
    <dbReference type="NCBI Taxonomy" id="2094558"/>
    <lineage>
        <taxon>Eukaryota</taxon>
        <taxon>Viridiplantae</taxon>
        <taxon>Streptophyta</taxon>
        <taxon>Embryophyta</taxon>
        <taxon>Tracheophyta</taxon>
        <taxon>Spermatophyta</taxon>
        <taxon>Magnoliopsida</taxon>
        <taxon>eudicotyledons</taxon>
        <taxon>Gunneridae</taxon>
        <taxon>Pentapetalae</taxon>
        <taxon>rosids</taxon>
        <taxon>fabids</taxon>
        <taxon>Rosales</taxon>
        <taxon>Rosaceae</taxon>
        <taxon>Amygdaloideae</taxon>
        <taxon>Amygdaleae</taxon>
        <taxon>Prunus</taxon>
    </lineage>
</organism>
<keyword evidence="3" id="KW-1185">Reference proteome</keyword>
<accession>A0A314UP48</accession>
<sequence length="106" mass="11524">MHGVAKLRPGAALHGPLTKSSVREFPSPGRGRDLDLIAVLIELVLYDLLDPVLVGPNHLFGGRRKSRSSPSSSSSSPHRSFAGWADPDPGLTRAMAVSLYVRKRRR</sequence>
<dbReference type="AlphaFoldDB" id="A0A314UP48"/>
<evidence type="ECO:0000256" key="1">
    <source>
        <dbReference type="SAM" id="MobiDB-lite"/>
    </source>
</evidence>
<proteinExistence type="predicted"/>
<reference evidence="2 3" key="1">
    <citation type="submission" date="2018-02" db="EMBL/GenBank/DDBJ databases">
        <title>Draft genome of wild Prunus yedoensis var. nudiflora.</title>
        <authorList>
            <person name="Baek S."/>
            <person name="Kim J.-H."/>
            <person name="Choi K."/>
            <person name="Kim G.-B."/>
            <person name="Cho A."/>
            <person name="Jang H."/>
            <person name="Shin C.-H."/>
            <person name="Yu H.-J."/>
            <person name="Mun J.-H."/>
        </authorList>
    </citation>
    <scope>NUCLEOTIDE SEQUENCE [LARGE SCALE GENOMIC DNA]</scope>
    <source>
        <strain evidence="3">cv. Jeju island</strain>
        <tissue evidence="2">Leaf</tissue>
    </source>
</reference>
<evidence type="ECO:0000313" key="3">
    <source>
        <dbReference type="Proteomes" id="UP000250321"/>
    </source>
</evidence>
<feature type="compositionally biased region" description="Low complexity" evidence="1">
    <location>
        <begin position="68"/>
        <end position="80"/>
    </location>
</feature>
<feature type="region of interest" description="Disordered" evidence="1">
    <location>
        <begin position="59"/>
        <end position="90"/>
    </location>
</feature>
<dbReference type="EMBL" id="PJQY01003301">
    <property type="protein sequence ID" value="PQM38586.1"/>
    <property type="molecule type" value="Genomic_DNA"/>
</dbReference>
<protein>
    <submittedName>
        <fullName evidence="2">Uncharacterized protein</fullName>
    </submittedName>
</protein>
<comment type="caution">
    <text evidence="2">The sequence shown here is derived from an EMBL/GenBank/DDBJ whole genome shotgun (WGS) entry which is preliminary data.</text>
</comment>
<feature type="region of interest" description="Disordered" evidence="1">
    <location>
        <begin position="1"/>
        <end position="30"/>
    </location>
</feature>
<evidence type="ECO:0000313" key="2">
    <source>
        <dbReference type="EMBL" id="PQM38586.1"/>
    </source>
</evidence>
<name>A0A314UP48_PRUYE</name>
<gene>
    <name evidence="2" type="ORF">Pyn_11645</name>
</gene>
<dbReference type="Proteomes" id="UP000250321">
    <property type="component" value="Unassembled WGS sequence"/>
</dbReference>